<protein>
    <recommendedName>
        <fullName evidence="1">Transporter-associated domain-containing protein</fullName>
    </recommendedName>
</protein>
<dbReference type="Gene3D" id="3.30.465.10">
    <property type="match status" value="1"/>
</dbReference>
<feature type="domain" description="Transporter-associated" evidence="1">
    <location>
        <begin position="1"/>
        <end position="69"/>
    </location>
</feature>
<name>A0A7X9FRG7_9DELT</name>
<proteinExistence type="predicted"/>
<evidence type="ECO:0000313" key="2">
    <source>
        <dbReference type="EMBL" id="NMC62976.1"/>
    </source>
</evidence>
<organism evidence="2 3">
    <name type="scientific">SAR324 cluster bacterium</name>
    <dbReference type="NCBI Taxonomy" id="2024889"/>
    <lineage>
        <taxon>Bacteria</taxon>
        <taxon>Deltaproteobacteria</taxon>
        <taxon>SAR324 cluster</taxon>
    </lineage>
</organism>
<reference evidence="2 3" key="1">
    <citation type="journal article" date="2020" name="Biotechnol. Biofuels">
        <title>New insights from the biogas microbiome by comprehensive genome-resolved metagenomics of nearly 1600 species originating from multiple anaerobic digesters.</title>
        <authorList>
            <person name="Campanaro S."/>
            <person name="Treu L."/>
            <person name="Rodriguez-R L.M."/>
            <person name="Kovalovszki A."/>
            <person name="Ziels R.M."/>
            <person name="Maus I."/>
            <person name="Zhu X."/>
            <person name="Kougias P.G."/>
            <person name="Basile A."/>
            <person name="Luo G."/>
            <person name="Schluter A."/>
            <person name="Konstantinidis K.T."/>
            <person name="Angelidaki I."/>
        </authorList>
    </citation>
    <scope>NUCLEOTIDE SEQUENCE [LARGE SCALE GENOMIC DNA]</scope>
    <source>
        <strain evidence="2">AS27yjCOA_65</strain>
    </source>
</reference>
<accession>A0A7X9FRG7</accession>
<evidence type="ECO:0000313" key="3">
    <source>
        <dbReference type="Proteomes" id="UP000524246"/>
    </source>
</evidence>
<dbReference type="Pfam" id="PF03471">
    <property type="entry name" value="CorC_HlyC"/>
    <property type="match status" value="1"/>
</dbReference>
<dbReference type="InterPro" id="IPR005170">
    <property type="entry name" value="Transptr-assoc_dom"/>
</dbReference>
<dbReference type="EMBL" id="JAAZON010000324">
    <property type="protein sequence ID" value="NMC62976.1"/>
    <property type="molecule type" value="Genomic_DNA"/>
</dbReference>
<dbReference type="SMART" id="SM01091">
    <property type="entry name" value="CorC_HlyC"/>
    <property type="match status" value="1"/>
</dbReference>
<dbReference type="InterPro" id="IPR036318">
    <property type="entry name" value="FAD-bd_PCMH-like_sf"/>
</dbReference>
<evidence type="ECO:0000259" key="1">
    <source>
        <dbReference type="SMART" id="SM01091"/>
    </source>
</evidence>
<dbReference type="Proteomes" id="UP000524246">
    <property type="component" value="Unassembled WGS sequence"/>
</dbReference>
<dbReference type="SUPFAM" id="SSF56176">
    <property type="entry name" value="FAD-binding/transporter-associated domain-like"/>
    <property type="match status" value="1"/>
</dbReference>
<dbReference type="GO" id="GO:0050660">
    <property type="term" value="F:flavin adenine dinucleotide binding"/>
    <property type="evidence" value="ECO:0007669"/>
    <property type="project" value="InterPro"/>
</dbReference>
<dbReference type="InterPro" id="IPR016169">
    <property type="entry name" value="FAD-bd_PCMH_sub2"/>
</dbReference>
<sequence length="69" mass="7955">DVDEIMEELELNPLHVEEKKGYHSLGGFMLSHLGHIPKAGEVVEYEGHIFEVVDMDRNRIDKILVRKKA</sequence>
<comment type="caution">
    <text evidence="2">The sequence shown here is derived from an EMBL/GenBank/DDBJ whole genome shotgun (WGS) entry which is preliminary data.</text>
</comment>
<feature type="non-terminal residue" evidence="2">
    <location>
        <position position="1"/>
    </location>
</feature>
<gene>
    <name evidence="2" type="ORF">GYA55_07385</name>
</gene>
<dbReference type="AlphaFoldDB" id="A0A7X9FRG7"/>